<organism evidence="1 2">
    <name type="scientific">Dreissena polymorpha</name>
    <name type="common">Zebra mussel</name>
    <name type="synonym">Mytilus polymorpha</name>
    <dbReference type="NCBI Taxonomy" id="45954"/>
    <lineage>
        <taxon>Eukaryota</taxon>
        <taxon>Metazoa</taxon>
        <taxon>Spiralia</taxon>
        <taxon>Lophotrochozoa</taxon>
        <taxon>Mollusca</taxon>
        <taxon>Bivalvia</taxon>
        <taxon>Autobranchia</taxon>
        <taxon>Heteroconchia</taxon>
        <taxon>Euheterodonta</taxon>
        <taxon>Imparidentia</taxon>
        <taxon>Neoheterodontei</taxon>
        <taxon>Myida</taxon>
        <taxon>Dreissenoidea</taxon>
        <taxon>Dreissenidae</taxon>
        <taxon>Dreissena</taxon>
    </lineage>
</organism>
<dbReference type="AlphaFoldDB" id="A0A9D4M8V3"/>
<reference evidence="1" key="1">
    <citation type="journal article" date="2019" name="bioRxiv">
        <title>The Genome of the Zebra Mussel, Dreissena polymorpha: A Resource for Invasive Species Research.</title>
        <authorList>
            <person name="McCartney M.A."/>
            <person name="Auch B."/>
            <person name="Kono T."/>
            <person name="Mallez S."/>
            <person name="Zhang Y."/>
            <person name="Obille A."/>
            <person name="Becker A."/>
            <person name="Abrahante J.E."/>
            <person name="Garbe J."/>
            <person name="Badalamenti J.P."/>
            <person name="Herman A."/>
            <person name="Mangelson H."/>
            <person name="Liachko I."/>
            <person name="Sullivan S."/>
            <person name="Sone E.D."/>
            <person name="Koren S."/>
            <person name="Silverstein K.A.T."/>
            <person name="Beckman K.B."/>
            <person name="Gohl D.M."/>
        </authorList>
    </citation>
    <scope>NUCLEOTIDE SEQUENCE</scope>
    <source>
        <strain evidence="1">Duluth1</strain>
        <tissue evidence="1">Whole animal</tissue>
    </source>
</reference>
<dbReference type="Proteomes" id="UP000828390">
    <property type="component" value="Unassembled WGS sequence"/>
</dbReference>
<evidence type="ECO:0000313" key="1">
    <source>
        <dbReference type="EMBL" id="KAH3871152.1"/>
    </source>
</evidence>
<comment type="caution">
    <text evidence="1">The sequence shown here is derived from an EMBL/GenBank/DDBJ whole genome shotgun (WGS) entry which is preliminary data.</text>
</comment>
<evidence type="ECO:0000313" key="2">
    <source>
        <dbReference type="Proteomes" id="UP000828390"/>
    </source>
</evidence>
<proteinExistence type="predicted"/>
<protein>
    <submittedName>
        <fullName evidence="1">Uncharacterized protein</fullName>
    </submittedName>
</protein>
<gene>
    <name evidence="1" type="ORF">DPMN_034346</name>
</gene>
<keyword evidence="2" id="KW-1185">Reference proteome</keyword>
<name>A0A9D4M8V3_DREPO</name>
<reference evidence="1" key="2">
    <citation type="submission" date="2020-11" db="EMBL/GenBank/DDBJ databases">
        <authorList>
            <person name="McCartney M.A."/>
            <person name="Auch B."/>
            <person name="Kono T."/>
            <person name="Mallez S."/>
            <person name="Becker A."/>
            <person name="Gohl D.M."/>
            <person name="Silverstein K.A.T."/>
            <person name="Koren S."/>
            <person name="Bechman K.B."/>
            <person name="Herman A."/>
            <person name="Abrahante J.E."/>
            <person name="Garbe J."/>
        </authorList>
    </citation>
    <scope>NUCLEOTIDE SEQUENCE</scope>
    <source>
        <strain evidence="1">Duluth1</strain>
        <tissue evidence="1">Whole animal</tissue>
    </source>
</reference>
<sequence length="99" mass="11267">MKTDFCYRISGLEDLSRVDGSLSLLELGVDKYVALEMKHLLEKHAALVFKTDEVRYHIHARRPDLGGTVLLLGSLSRHPDMRQFVPTFVINNIRSISSQ</sequence>
<accession>A0A9D4M8V3</accession>
<dbReference type="EMBL" id="JAIWYP010000002">
    <property type="protein sequence ID" value="KAH3871152.1"/>
    <property type="molecule type" value="Genomic_DNA"/>
</dbReference>